<reference evidence="2" key="2">
    <citation type="journal article" date="2023" name="Curr. Microbiol.">
        <title>Granulicatella seriolae sp. nov., a Novel Facultative Anaerobe Isolated from Yellowtail Marine Fish.</title>
        <authorList>
            <person name="Lee M."/>
            <person name="Choi Y.J."/>
            <person name="Farooq A."/>
            <person name="Jeong J.B."/>
            <person name="Jung M.Y."/>
        </authorList>
    </citation>
    <scope>NUCLEOTIDE SEQUENCE</scope>
    <source>
        <strain evidence="2">S8</strain>
    </source>
</reference>
<feature type="transmembrane region" description="Helical" evidence="1">
    <location>
        <begin position="118"/>
        <end position="138"/>
    </location>
</feature>
<protein>
    <submittedName>
        <fullName evidence="2">DUF2812 domain-containing protein</fullName>
    </submittedName>
</protein>
<name>A0ABT1WM88_9LACT</name>
<evidence type="ECO:0000313" key="3">
    <source>
        <dbReference type="Proteomes" id="UP001059480"/>
    </source>
</evidence>
<evidence type="ECO:0000313" key="2">
    <source>
        <dbReference type="EMBL" id="MCQ9209639.1"/>
    </source>
</evidence>
<keyword evidence="1" id="KW-0812">Transmembrane</keyword>
<feature type="transmembrane region" description="Helical" evidence="1">
    <location>
        <begin position="144"/>
        <end position="163"/>
    </location>
</feature>
<keyword evidence="3" id="KW-1185">Reference proteome</keyword>
<reference evidence="2" key="3">
    <citation type="journal article" date="2023" name="Microbiol. Resour. Announc.">
        <title>Draft Genome Sequence of Granulicatella sp. Strain S8, Isolated from a Marine Fish, Seriola quinqueradiata.</title>
        <authorList>
            <person name="Lee M."/>
            <person name="Farooq A."/>
            <person name="Jeong J.B."/>
            <person name="Jung M.Y."/>
        </authorList>
    </citation>
    <scope>NUCLEOTIDE SEQUENCE</scope>
    <source>
        <strain evidence="2">S8</strain>
    </source>
</reference>
<reference evidence="2" key="1">
    <citation type="submission" date="2022-07" db="EMBL/GenBank/DDBJ databases">
        <authorList>
            <person name="Jung M.-Y."/>
            <person name="Lee M."/>
        </authorList>
    </citation>
    <scope>NUCLEOTIDE SEQUENCE</scope>
    <source>
        <strain evidence="2">S8</strain>
    </source>
</reference>
<accession>A0ABT1WM88</accession>
<comment type="caution">
    <text evidence="2">The sequence shown here is derived from an EMBL/GenBank/DDBJ whole genome shotgun (WGS) entry which is preliminary data.</text>
</comment>
<gene>
    <name evidence="2" type="ORF">NPA36_03665</name>
</gene>
<organism evidence="2 3">
    <name type="scientific">Granulicatella seriolae</name>
    <dbReference type="NCBI Taxonomy" id="2967226"/>
    <lineage>
        <taxon>Bacteria</taxon>
        <taxon>Bacillati</taxon>
        <taxon>Bacillota</taxon>
        <taxon>Bacilli</taxon>
        <taxon>Lactobacillales</taxon>
        <taxon>Carnobacteriaceae</taxon>
        <taxon>Granulicatella</taxon>
    </lineage>
</organism>
<dbReference type="Pfam" id="PF11193">
    <property type="entry name" value="DUF2812"/>
    <property type="match status" value="1"/>
</dbReference>
<dbReference type="InterPro" id="IPR021359">
    <property type="entry name" value="DUF2812"/>
</dbReference>
<dbReference type="EMBL" id="JANHNZ010000002">
    <property type="protein sequence ID" value="MCQ9209639.1"/>
    <property type="molecule type" value="Genomic_DNA"/>
</dbReference>
<proteinExistence type="predicted"/>
<sequence>MSRKIEKRAFPNYDSQKEEDYLVDMAKKGWRFANYDEMGYHFESDQAQDRQYIVEYFLETLPNDGIEFYKQQGFLLDAYYQSAKGGAWYYFSRPFSEVDIERNQSDRKNMIQAIIKRVEWFGFGICIALLFLASYLYSREQNPVYLLVIIGDSALGIFLLSVYQKMKKQLRIINK</sequence>
<keyword evidence="1" id="KW-0472">Membrane</keyword>
<evidence type="ECO:0000256" key="1">
    <source>
        <dbReference type="SAM" id="Phobius"/>
    </source>
</evidence>
<dbReference type="RefSeq" id="WP_256944747.1">
    <property type="nucleotide sequence ID" value="NZ_JANHNZ010000002.1"/>
</dbReference>
<keyword evidence="1" id="KW-1133">Transmembrane helix</keyword>
<dbReference type="Proteomes" id="UP001059480">
    <property type="component" value="Unassembled WGS sequence"/>
</dbReference>